<dbReference type="EMBL" id="JBBMRA010000012">
    <property type="protein sequence ID" value="MEM5537174.1"/>
    <property type="molecule type" value="Genomic_DNA"/>
</dbReference>
<feature type="domain" description="BPL/LPL catalytic" evidence="1">
    <location>
        <begin position="40"/>
        <end position="234"/>
    </location>
</feature>
<dbReference type="Gene3D" id="3.30.930.10">
    <property type="entry name" value="Bira Bifunctional Protein, Domain 2"/>
    <property type="match status" value="1"/>
</dbReference>
<dbReference type="SUPFAM" id="SSF55681">
    <property type="entry name" value="Class II aaRS and biotin synthetases"/>
    <property type="match status" value="1"/>
</dbReference>
<dbReference type="PANTHER" id="PTHR43679:SF2">
    <property type="entry name" value="OCTANOYL-[GCVH]:PROTEIN N-OCTANOYLTRANSFERASE"/>
    <property type="match status" value="1"/>
</dbReference>
<evidence type="ECO:0000259" key="1">
    <source>
        <dbReference type="PROSITE" id="PS51733"/>
    </source>
</evidence>
<dbReference type="Pfam" id="PF21948">
    <property type="entry name" value="LplA-B_cat"/>
    <property type="match status" value="1"/>
</dbReference>
<dbReference type="Proteomes" id="UP001449225">
    <property type="component" value="Unassembled WGS sequence"/>
</dbReference>
<organism evidence="2 3">
    <name type="scientific">Neptuniibacter pectenicola</name>
    <dbReference type="NCBI Taxonomy" id="1806669"/>
    <lineage>
        <taxon>Bacteria</taxon>
        <taxon>Pseudomonadati</taxon>
        <taxon>Pseudomonadota</taxon>
        <taxon>Gammaproteobacteria</taxon>
        <taxon>Oceanospirillales</taxon>
        <taxon>Oceanospirillaceae</taxon>
        <taxon>Neptuniibacter</taxon>
    </lineage>
</organism>
<protein>
    <submittedName>
        <fullName evidence="2">Lipoate--protein ligase family protein</fullName>
    </submittedName>
</protein>
<sequence length="258" mass="28739">MNSLVTADYRRIAKIKVSTPMHISSGLDLEHSLLDQVLKGDAQCGYALWRSKQALVVPKSATHRENFEQACDFCETQGWPVVVRSTGGELTPQNEGFINLSIVLKCKKNQLSIKDSYQVICQAIIQWLGQYGIKGSCSSIDGAFCDGEFNVVIDGKKLVGTAQRWKKITDPAVRDDGSDMALLMHAVILCDGDLPSMWNISNAFYKTCNLKPFIVDNKHIALSQVLNDHGESFVLKMLDSLDVTLSKYIDDFSDEHFK</sequence>
<dbReference type="InterPro" id="IPR050664">
    <property type="entry name" value="Octanoyltrans_LipM/LipL"/>
</dbReference>
<dbReference type="PANTHER" id="PTHR43679">
    <property type="entry name" value="OCTANOYLTRANSFERASE LIPM-RELATED"/>
    <property type="match status" value="1"/>
</dbReference>
<keyword evidence="2" id="KW-0436">Ligase</keyword>
<gene>
    <name evidence="2" type="ORF">WNY58_12320</name>
</gene>
<name>A0ABU9TTY7_9GAMM</name>
<reference evidence="2 3" key="1">
    <citation type="submission" date="2024-03" db="EMBL/GenBank/DDBJ databases">
        <title>Community enrichment and isolation of bacterial strains for fucoidan degradation.</title>
        <authorList>
            <person name="Sichert A."/>
        </authorList>
    </citation>
    <scope>NUCLEOTIDE SEQUENCE [LARGE SCALE GENOMIC DNA]</scope>
    <source>
        <strain evidence="2 3">AS76</strain>
    </source>
</reference>
<evidence type="ECO:0000313" key="3">
    <source>
        <dbReference type="Proteomes" id="UP001449225"/>
    </source>
</evidence>
<accession>A0ABU9TTY7</accession>
<dbReference type="InterPro" id="IPR004143">
    <property type="entry name" value="BPL_LPL_catalytic"/>
</dbReference>
<dbReference type="PROSITE" id="PS51733">
    <property type="entry name" value="BPL_LPL_CATALYTIC"/>
    <property type="match status" value="1"/>
</dbReference>
<keyword evidence="3" id="KW-1185">Reference proteome</keyword>
<evidence type="ECO:0000313" key="2">
    <source>
        <dbReference type="EMBL" id="MEM5537174.1"/>
    </source>
</evidence>
<dbReference type="RefSeq" id="WP_342854675.1">
    <property type="nucleotide sequence ID" value="NZ_JBBMRA010000012.1"/>
</dbReference>
<comment type="caution">
    <text evidence="2">The sequence shown here is derived from an EMBL/GenBank/DDBJ whole genome shotgun (WGS) entry which is preliminary data.</text>
</comment>
<dbReference type="GO" id="GO:0016874">
    <property type="term" value="F:ligase activity"/>
    <property type="evidence" value="ECO:0007669"/>
    <property type="project" value="UniProtKB-KW"/>
</dbReference>
<dbReference type="InterPro" id="IPR045864">
    <property type="entry name" value="aa-tRNA-synth_II/BPL/LPL"/>
</dbReference>
<proteinExistence type="predicted"/>